<feature type="domain" description="Fibronectin type-III" evidence="3">
    <location>
        <begin position="432"/>
        <end position="523"/>
    </location>
</feature>
<dbReference type="PROSITE" id="PS50853">
    <property type="entry name" value="FN3"/>
    <property type="match status" value="9"/>
</dbReference>
<gene>
    <name evidence="4" type="primary">FNDC3A</name>
    <name evidence="4" type="ORF">EVAR_95190_1</name>
</gene>
<feature type="domain" description="Fibronectin type-III" evidence="3">
    <location>
        <begin position="340"/>
        <end position="428"/>
    </location>
</feature>
<dbReference type="STRING" id="151549.A0A4C1VJH0"/>
<dbReference type="InterPro" id="IPR050617">
    <property type="entry name" value="E3_ligase_FN3/SPRY"/>
</dbReference>
<feature type="domain" description="Fibronectin type-III" evidence="3">
    <location>
        <begin position="528"/>
        <end position="619"/>
    </location>
</feature>
<comment type="caution">
    <text evidence="4">The sequence shown here is derived from an EMBL/GenBank/DDBJ whole genome shotgun (WGS) entry which is preliminary data.</text>
</comment>
<feature type="domain" description="Fibronectin type-III" evidence="3">
    <location>
        <begin position="805"/>
        <end position="898"/>
    </location>
</feature>
<keyword evidence="2" id="KW-0812">Transmembrane</keyword>
<feature type="transmembrane region" description="Helical" evidence="2">
    <location>
        <begin position="1018"/>
        <end position="1040"/>
    </location>
</feature>
<proteinExistence type="predicted"/>
<dbReference type="EMBL" id="BGZK01000343">
    <property type="protein sequence ID" value="GBP38064.1"/>
    <property type="molecule type" value="Genomic_DNA"/>
</dbReference>
<dbReference type="PANTHER" id="PTHR24099:SF11">
    <property type="entry name" value="FIBRONECTIN TYPE III DOMAIN-CONTAINING 3BA-RELATED"/>
    <property type="match status" value="1"/>
</dbReference>
<protein>
    <submittedName>
        <fullName evidence="4">Fibronectin type-III domain-containing protein 3a</fullName>
    </submittedName>
</protein>
<dbReference type="SUPFAM" id="SSF49265">
    <property type="entry name" value="Fibronectin type III"/>
    <property type="match status" value="5"/>
</dbReference>
<sequence length="1044" mass="114344">MEKLPEADNDDFKKQNKGKGPANGAAGPQQYYSGGYAPHYHHMAPPPPQLQHSPPPPPIAFQKDERTQRQYSKLKQKLEKKQNRNNGIDINSNTSTPSLSPRKELNGSRGGGSGGASSGAWSEGEGSSASASLQGDDDNDTQAVLDLLSATRKPQVSEMTPTSALVQWNSPLPEGVPLPRHELTYDLLLGDRGRYKAIYSGPSLSCRVRDLRPGCEYSVCLQIRAGELTGAASEAATFRAPAAPPDRPAAPRVTQRARTSLLLRWTATADNGARILHYLLEMNTGEGFVEVARPRTRQHTANNLQSQTLYRFRIAAVNEVGKSDWSDELTVWTTGAPPAAPQPPELQTATPDSLALIWKRRTQEEEFTLQMDDRMLGHGFLPVYAGHDLRHVCTGLRRATEYRFRLRCETADGQGSWSAEVIYPTLPERPAPPGRPVLRGKAHARAFRLKWDAPVEDGGSPIASYTLELDGGEGYRQAYTGPEREAHCDRLQPGTPYRARVCCENEAGLSDWSPTETVTTDATHSAACPAPELVGKTRATSAAVRWRQPDCDGGTPITEYRVEVVGSDDLPRIAYSGIDRECILRDLSPGHNYKVRVTAYNRVGASVPSPMLEIVTAPAPPDAPAMPIAFIESPNSARLEWTAPRDNGAQILDYRLEMSSTNVEESFSEIFKGIETSYIVRKLTPFSPYFFRVSASNAAGRGAPSGVRDVLMPRAPPAAPTGIRHEATADSLHVHWKAPVDHGAEIVQYKVEVDDSEFETEGIATEYCVEGLLPDTIYRVRVAALNELGVGEWSEPVRLATRPPPPRPPRLECVQRAHNYLKIKWGEGTASESTQYCLEMRALDLRDFRVAYRGSGRSFKVKKLKETTAYAFRIRASDDRGGRGEFSDPVEFCTTAAPPPALRAPTIELSAPRTALVEWESCADASFVLQCARAKDALYRQVYAGGETRYHLEELEHGCEYLVRVCAVRAGLAGAWSSTTRIVVPALVPTIGANSIGAGGRARRTRGTRTRLEPRQTALLILAAFVALALLVAVGVQRLVEPRP</sequence>
<feature type="domain" description="Fibronectin type-III" evidence="3">
    <location>
        <begin position="247"/>
        <end position="337"/>
    </location>
</feature>
<feature type="region of interest" description="Disordered" evidence="1">
    <location>
        <begin position="1"/>
        <end position="139"/>
    </location>
</feature>
<dbReference type="AlphaFoldDB" id="A0A4C1VJH0"/>
<dbReference type="InterPro" id="IPR003961">
    <property type="entry name" value="FN3_dom"/>
</dbReference>
<evidence type="ECO:0000313" key="5">
    <source>
        <dbReference type="Proteomes" id="UP000299102"/>
    </source>
</evidence>
<dbReference type="OrthoDB" id="443915at2759"/>
<feature type="compositionally biased region" description="Low complexity" evidence="1">
    <location>
        <begin position="18"/>
        <end position="30"/>
    </location>
</feature>
<feature type="compositionally biased region" description="Polar residues" evidence="1">
    <location>
        <begin position="84"/>
        <end position="99"/>
    </location>
</feature>
<evidence type="ECO:0000259" key="3">
    <source>
        <dbReference type="PROSITE" id="PS50853"/>
    </source>
</evidence>
<dbReference type="Proteomes" id="UP000299102">
    <property type="component" value="Unassembled WGS sequence"/>
</dbReference>
<name>A0A4C1VJH0_EUMVA</name>
<reference evidence="4 5" key="1">
    <citation type="journal article" date="2019" name="Commun. Biol.">
        <title>The bagworm genome reveals a unique fibroin gene that provides high tensile strength.</title>
        <authorList>
            <person name="Kono N."/>
            <person name="Nakamura H."/>
            <person name="Ohtoshi R."/>
            <person name="Tomita M."/>
            <person name="Numata K."/>
            <person name="Arakawa K."/>
        </authorList>
    </citation>
    <scope>NUCLEOTIDE SEQUENCE [LARGE SCALE GENOMIC DNA]</scope>
</reference>
<feature type="domain" description="Fibronectin type-III" evidence="3">
    <location>
        <begin position="150"/>
        <end position="243"/>
    </location>
</feature>
<keyword evidence="2" id="KW-1133">Transmembrane helix</keyword>
<dbReference type="Pfam" id="PF00041">
    <property type="entry name" value="fn3"/>
    <property type="match status" value="6"/>
</dbReference>
<organism evidence="4 5">
    <name type="scientific">Eumeta variegata</name>
    <name type="common">Bagworm moth</name>
    <name type="synonym">Eumeta japonica</name>
    <dbReference type="NCBI Taxonomy" id="151549"/>
    <lineage>
        <taxon>Eukaryota</taxon>
        <taxon>Metazoa</taxon>
        <taxon>Ecdysozoa</taxon>
        <taxon>Arthropoda</taxon>
        <taxon>Hexapoda</taxon>
        <taxon>Insecta</taxon>
        <taxon>Pterygota</taxon>
        <taxon>Neoptera</taxon>
        <taxon>Endopterygota</taxon>
        <taxon>Lepidoptera</taxon>
        <taxon>Glossata</taxon>
        <taxon>Ditrysia</taxon>
        <taxon>Tineoidea</taxon>
        <taxon>Psychidae</taxon>
        <taxon>Oiketicinae</taxon>
        <taxon>Eumeta</taxon>
    </lineage>
</organism>
<accession>A0A4C1VJH0</accession>
<feature type="compositionally biased region" description="Gly residues" evidence="1">
    <location>
        <begin position="108"/>
        <end position="117"/>
    </location>
</feature>
<feature type="compositionally biased region" description="Low complexity" evidence="1">
    <location>
        <begin position="118"/>
        <end position="132"/>
    </location>
</feature>
<feature type="domain" description="Fibronectin type-III" evidence="3">
    <location>
        <begin position="901"/>
        <end position="987"/>
    </location>
</feature>
<evidence type="ECO:0000256" key="1">
    <source>
        <dbReference type="SAM" id="MobiDB-lite"/>
    </source>
</evidence>
<feature type="domain" description="Fibronectin type-III" evidence="3">
    <location>
        <begin position="716"/>
        <end position="804"/>
    </location>
</feature>
<keyword evidence="5" id="KW-1185">Reference proteome</keyword>
<dbReference type="CDD" id="cd00063">
    <property type="entry name" value="FN3"/>
    <property type="match status" value="9"/>
</dbReference>
<dbReference type="InterPro" id="IPR013783">
    <property type="entry name" value="Ig-like_fold"/>
</dbReference>
<feature type="compositionally biased region" description="Pro residues" evidence="1">
    <location>
        <begin position="44"/>
        <end position="59"/>
    </location>
</feature>
<keyword evidence="2" id="KW-0472">Membrane</keyword>
<evidence type="ECO:0000256" key="2">
    <source>
        <dbReference type="SAM" id="Phobius"/>
    </source>
</evidence>
<dbReference type="PANTHER" id="PTHR24099">
    <property type="entry name" value="E3 UBIQUITIN-PROTEIN LIGASE TRIM36-RELATED"/>
    <property type="match status" value="1"/>
</dbReference>
<feature type="domain" description="Fibronectin type-III" evidence="3">
    <location>
        <begin position="623"/>
        <end position="715"/>
    </location>
</feature>
<feature type="compositionally biased region" description="Basic and acidic residues" evidence="1">
    <location>
        <begin position="1"/>
        <end position="14"/>
    </location>
</feature>
<dbReference type="InterPro" id="IPR036116">
    <property type="entry name" value="FN3_sf"/>
</dbReference>
<evidence type="ECO:0000313" key="4">
    <source>
        <dbReference type="EMBL" id="GBP38064.1"/>
    </source>
</evidence>
<dbReference type="SMART" id="SM00060">
    <property type="entry name" value="FN3"/>
    <property type="match status" value="9"/>
</dbReference>
<dbReference type="Gene3D" id="2.60.40.10">
    <property type="entry name" value="Immunoglobulins"/>
    <property type="match status" value="9"/>
</dbReference>